<protein>
    <submittedName>
        <fullName evidence="2">Uncharacterized protein</fullName>
    </submittedName>
</protein>
<organism evidence="2 3">
    <name type="scientific">Melopsittacus undulatus</name>
    <name type="common">Budgerigar</name>
    <name type="synonym">Psittacus undulatus</name>
    <dbReference type="NCBI Taxonomy" id="13146"/>
    <lineage>
        <taxon>Eukaryota</taxon>
        <taxon>Metazoa</taxon>
        <taxon>Chordata</taxon>
        <taxon>Craniata</taxon>
        <taxon>Vertebrata</taxon>
        <taxon>Euteleostomi</taxon>
        <taxon>Archelosauria</taxon>
        <taxon>Archosauria</taxon>
        <taxon>Dinosauria</taxon>
        <taxon>Saurischia</taxon>
        <taxon>Theropoda</taxon>
        <taxon>Coelurosauria</taxon>
        <taxon>Aves</taxon>
        <taxon>Neognathae</taxon>
        <taxon>Neoaves</taxon>
        <taxon>Telluraves</taxon>
        <taxon>Australaves</taxon>
        <taxon>Psittaciformes</taxon>
        <taxon>Psittaculidae</taxon>
        <taxon>Melopsittacus</taxon>
    </lineage>
</organism>
<reference evidence="2" key="3">
    <citation type="submission" date="2025-09" db="UniProtKB">
        <authorList>
            <consortium name="Ensembl"/>
        </authorList>
    </citation>
    <scope>IDENTIFICATION</scope>
</reference>
<feature type="region of interest" description="Disordered" evidence="1">
    <location>
        <begin position="1"/>
        <end position="43"/>
    </location>
</feature>
<reference evidence="2" key="1">
    <citation type="submission" date="2020-03" db="EMBL/GenBank/DDBJ databases">
        <title>Melopsittacus undulatus (budgerigar) genome, bMelUnd1, maternal haplotype with Z.</title>
        <authorList>
            <person name="Gedman G."/>
            <person name="Mountcastle J."/>
            <person name="Haase B."/>
            <person name="Formenti G."/>
            <person name="Wright T."/>
            <person name="Apodaca J."/>
            <person name="Pelan S."/>
            <person name="Chow W."/>
            <person name="Rhie A."/>
            <person name="Howe K."/>
            <person name="Fedrigo O."/>
            <person name="Jarvis E.D."/>
        </authorList>
    </citation>
    <scope>NUCLEOTIDE SEQUENCE [LARGE SCALE GENOMIC DNA]</scope>
</reference>
<evidence type="ECO:0000256" key="1">
    <source>
        <dbReference type="SAM" id="MobiDB-lite"/>
    </source>
</evidence>
<feature type="compositionally biased region" description="Polar residues" evidence="1">
    <location>
        <begin position="97"/>
        <end position="112"/>
    </location>
</feature>
<accession>A0A8V5FGV2</accession>
<name>A0A8V5FGV2_MELUD</name>
<feature type="compositionally biased region" description="Gly residues" evidence="1">
    <location>
        <begin position="1"/>
        <end position="19"/>
    </location>
</feature>
<evidence type="ECO:0000313" key="3">
    <source>
        <dbReference type="Proteomes" id="UP000694405"/>
    </source>
</evidence>
<feature type="region of interest" description="Disordered" evidence="1">
    <location>
        <begin position="90"/>
        <end position="112"/>
    </location>
</feature>
<keyword evidence="3" id="KW-1185">Reference proteome</keyword>
<dbReference type="AlphaFoldDB" id="A0A8V5FGV2"/>
<dbReference type="Ensembl" id="ENSMUNT00000035207.1">
    <property type="protein sequence ID" value="ENSMUNP00000028127.1"/>
    <property type="gene ID" value="ENSMUNG00000021447.1"/>
</dbReference>
<evidence type="ECO:0000313" key="2">
    <source>
        <dbReference type="Ensembl" id="ENSMUNP00000028127.1"/>
    </source>
</evidence>
<proteinExistence type="predicted"/>
<dbReference type="Proteomes" id="UP000694405">
    <property type="component" value="Chromosome 4"/>
</dbReference>
<sequence length="112" mass="12080">FQGGAGNGRGGGEQSGGTAAGKVSLRASPARVPAGPTQPMQLPHWQHPSLLLHLGEPEVLQTLAMEKSHESRRVCFLIKFALRRLTQNRKQAASCPQGISQSFRNSSNPPQW</sequence>
<reference evidence="2" key="2">
    <citation type="submission" date="2025-08" db="UniProtKB">
        <authorList>
            <consortium name="Ensembl"/>
        </authorList>
    </citation>
    <scope>IDENTIFICATION</scope>
</reference>